<dbReference type="AlphaFoldDB" id="A0A2A6C5H0"/>
<dbReference type="EnsemblMetazoa" id="PPA35025.1">
    <property type="protein sequence ID" value="PPA35025.1"/>
    <property type="gene ID" value="WBGene00273394"/>
</dbReference>
<dbReference type="InterPro" id="IPR036227">
    <property type="entry name" value="Ribosomal_uL15/eL18_sf"/>
</dbReference>
<dbReference type="Proteomes" id="UP000005239">
    <property type="component" value="Unassembled WGS sequence"/>
</dbReference>
<reference evidence="3" key="1">
    <citation type="journal article" date="2008" name="Nat. Genet.">
        <title>The Pristionchus pacificus genome provides a unique perspective on nematode lifestyle and parasitism.</title>
        <authorList>
            <person name="Dieterich C."/>
            <person name="Clifton S.W."/>
            <person name="Schuster L.N."/>
            <person name="Chinwalla A."/>
            <person name="Delehaunty K."/>
            <person name="Dinkelacker I."/>
            <person name="Fulton L."/>
            <person name="Fulton R."/>
            <person name="Godfrey J."/>
            <person name="Minx P."/>
            <person name="Mitreva M."/>
            <person name="Roeseler W."/>
            <person name="Tian H."/>
            <person name="Witte H."/>
            <person name="Yang S.P."/>
            <person name="Wilson R.K."/>
            <person name="Sommer R.J."/>
        </authorList>
    </citation>
    <scope>NUCLEOTIDE SEQUENCE [LARGE SCALE GENOMIC DNA]</scope>
    <source>
        <strain evidence="3">PS312</strain>
    </source>
</reference>
<dbReference type="Gene3D" id="3.100.10.10">
    <property type="match status" value="1"/>
</dbReference>
<evidence type="ECO:0000256" key="1">
    <source>
        <dbReference type="SAM" id="MobiDB-lite"/>
    </source>
</evidence>
<feature type="compositionally biased region" description="Basic and acidic residues" evidence="1">
    <location>
        <begin position="126"/>
        <end position="141"/>
    </location>
</feature>
<proteinExistence type="predicted"/>
<sequence length="248" mass="26837">MLSKLNVLKLQAALAYMFNAGSARGIACPVDYSRTGVDRILSRPLAATAAGLRQCSPALFSPFSGTTSPGVSSRELRNGRLMVSLRPRGPLRPSVALEEDEERVKPAEPRSNLNESQQNLEGEAGGGREEGETGLQNREKQTILSTPVLESTGQTRSRSAKRVIHPDAAIVEQDYTKDCANLSDAERFLREIAKEVAKKKSTTALLTDSYRRLLVIVKAKFFSDSAEQKIKASGDACVLVAQGTITCV</sequence>
<feature type="compositionally biased region" description="Polar residues" evidence="1">
    <location>
        <begin position="111"/>
        <end position="120"/>
    </location>
</feature>
<feature type="region of interest" description="Disordered" evidence="1">
    <location>
        <begin position="92"/>
        <end position="143"/>
    </location>
</feature>
<dbReference type="FunFam" id="3.100.10.10:FF:000030">
    <property type="entry name" value="Putative 60S ribosomal protein L27a-1"/>
    <property type="match status" value="1"/>
</dbReference>
<accession>A0A2A6C5H0</accession>
<name>A0A2A6C5H0_PRIPA</name>
<organism evidence="2 3">
    <name type="scientific">Pristionchus pacificus</name>
    <name type="common">Parasitic nematode worm</name>
    <dbReference type="NCBI Taxonomy" id="54126"/>
    <lineage>
        <taxon>Eukaryota</taxon>
        <taxon>Metazoa</taxon>
        <taxon>Ecdysozoa</taxon>
        <taxon>Nematoda</taxon>
        <taxon>Chromadorea</taxon>
        <taxon>Rhabditida</taxon>
        <taxon>Rhabditina</taxon>
        <taxon>Diplogasteromorpha</taxon>
        <taxon>Diplogasteroidea</taxon>
        <taxon>Neodiplogasteridae</taxon>
        <taxon>Pristionchus</taxon>
    </lineage>
</organism>
<dbReference type="SUPFAM" id="SSF52080">
    <property type="entry name" value="Ribosomal proteins L15p and L18e"/>
    <property type="match status" value="1"/>
</dbReference>
<keyword evidence="3" id="KW-1185">Reference proteome</keyword>
<dbReference type="OrthoDB" id="29546at2759"/>
<reference evidence="2" key="2">
    <citation type="submission" date="2022-06" db="UniProtKB">
        <authorList>
            <consortium name="EnsemblMetazoa"/>
        </authorList>
    </citation>
    <scope>IDENTIFICATION</scope>
    <source>
        <strain evidence="2">PS312</strain>
    </source>
</reference>
<evidence type="ECO:0000313" key="2">
    <source>
        <dbReference type="EnsemblMetazoa" id="PPA35025.1"/>
    </source>
</evidence>
<gene>
    <name evidence="2" type="primary">WBGene00273394</name>
</gene>
<accession>A0A8R1YTF3</accession>
<protein>
    <submittedName>
        <fullName evidence="2">Uncharacterized protein</fullName>
    </submittedName>
</protein>
<evidence type="ECO:0000313" key="3">
    <source>
        <dbReference type="Proteomes" id="UP000005239"/>
    </source>
</evidence>